<comment type="function">
    <text evidence="7">Component of the 60-80S U3 small nucleolar ribonucleoprotein (U3 snoRNP). Required for the early cleavages during pre-18S ribosomal RNA processing.</text>
</comment>
<dbReference type="OMA" id="HFAEDFG"/>
<evidence type="ECO:0000256" key="2">
    <source>
        <dbReference type="ARBA" id="ARBA00022517"/>
    </source>
</evidence>
<feature type="compositionally biased region" description="Basic and acidic residues" evidence="8">
    <location>
        <begin position="299"/>
        <end position="312"/>
    </location>
</feature>
<dbReference type="AlphaFoldDB" id="A0A4W3IC91"/>
<evidence type="ECO:0000313" key="10">
    <source>
        <dbReference type="Proteomes" id="UP000314986"/>
    </source>
</evidence>
<keyword evidence="3 7" id="KW-0698">rRNA processing</keyword>
<evidence type="ECO:0000313" key="9">
    <source>
        <dbReference type="Ensembl" id="ENSCMIP00000024568.1"/>
    </source>
</evidence>
<feature type="compositionally biased region" description="Basic and acidic residues" evidence="8">
    <location>
        <begin position="336"/>
        <end position="347"/>
    </location>
</feature>
<dbReference type="PIRSF" id="PIRSF017300">
    <property type="entry name" value="snoRNP_Mpp10"/>
    <property type="match status" value="1"/>
</dbReference>
<organism evidence="9 10">
    <name type="scientific">Callorhinchus milii</name>
    <name type="common">Ghost shark</name>
    <dbReference type="NCBI Taxonomy" id="7868"/>
    <lineage>
        <taxon>Eukaryota</taxon>
        <taxon>Metazoa</taxon>
        <taxon>Chordata</taxon>
        <taxon>Craniata</taxon>
        <taxon>Vertebrata</taxon>
        <taxon>Chondrichthyes</taxon>
        <taxon>Holocephali</taxon>
        <taxon>Chimaeriformes</taxon>
        <taxon>Callorhinchidae</taxon>
        <taxon>Callorhinchus</taxon>
    </lineage>
</organism>
<dbReference type="GO" id="GO:0032040">
    <property type="term" value="C:small-subunit processome"/>
    <property type="evidence" value="ECO:0007669"/>
    <property type="project" value="TreeGrafter"/>
</dbReference>
<feature type="region of interest" description="Disordered" evidence="8">
    <location>
        <begin position="533"/>
        <end position="620"/>
    </location>
</feature>
<name>A0A4W3IC91_CALMI</name>
<reference evidence="10" key="1">
    <citation type="journal article" date="2006" name="Science">
        <title>Ancient noncoding elements conserved in the human genome.</title>
        <authorList>
            <person name="Venkatesh B."/>
            <person name="Kirkness E.F."/>
            <person name="Loh Y.H."/>
            <person name="Halpern A.L."/>
            <person name="Lee A.P."/>
            <person name="Johnson J."/>
            <person name="Dandona N."/>
            <person name="Viswanathan L.D."/>
            <person name="Tay A."/>
            <person name="Venter J.C."/>
            <person name="Strausberg R.L."/>
            <person name="Brenner S."/>
        </authorList>
    </citation>
    <scope>NUCLEOTIDE SEQUENCE [LARGE SCALE GENOMIC DNA]</scope>
</reference>
<feature type="compositionally biased region" description="Acidic residues" evidence="8">
    <location>
        <begin position="148"/>
        <end position="160"/>
    </location>
</feature>
<comment type="subcellular location">
    <subcellularLocation>
        <location evidence="1 7">Nucleus</location>
        <location evidence="1 7">Nucleolus</location>
    </subcellularLocation>
</comment>
<evidence type="ECO:0000256" key="6">
    <source>
        <dbReference type="ARBA" id="ARBA00029455"/>
    </source>
</evidence>
<dbReference type="STRING" id="7868.ENSCMIP00000024568"/>
<keyword evidence="10" id="KW-1185">Reference proteome</keyword>
<dbReference type="GO" id="GO:0006364">
    <property type="term" value="P:rRNA processing"/>
    <property type="evidence" value="ECO:0007669"/>
    <property type="project" value="UniProtKB-KW"/>
</dbReference>
<keyword evidence="5 7" id="KW-0687">Ribonucleoprotein</keyword>
<dbReference type="GeneTree" id="ENSGT00390000011359"/>
<feature type="compositionally biased region" description="Basic and acidic residues" evidence="8">
    <location>
        <begin position="597"/>
        <end position="620"/>
    </location>
</feature>
<feature type="compositionally biased region" description="Basic and acidic residues" evidence="8">
    <location>
        <begin position="130"/>
        <end position="140"/>
    </location>
</feature>
<dbReference type="Pfam" id="PF04006">
    <property type="entry name" value="Mpp10"/>
    <property type="match status" value="1"/>
</dbReference>
<dbReference type="InParanoid" id="A0A4W3IC91"/>
<reference evidence="9" key="4">
    <citation type="submission" date="2025-08" db="UniProtKB">
        <authorList>
            <consortium name="Ensembl"/>
        </authorList>
    </citation>
    <scope>IDENTIFICATION</scope>
</reference>
<evidence type="ECO:0000256" key="4">
    <source>
        <dbReference type="ARBA" id="ARBA00023242"/>
    </source>
</evidence>
<protein>
    <recommendedName>
        <fullName evidence="7">U3 small nucleolar ribonucleoprotein protein MPP10</fullName>
    </recommendedName>
</protein>
<gene>
    <name evidence="9" type="primary">mphosph10</name>
</gene>
<feature type="region of interest" description="Disordered" evidence="8">
    <location>
        <begin position="639"/>
        <end position="663"/>
    </location>
</feature>
<evidence type="ECO:0000256" key="1">
    <source>
        <dbReference type="ARBA" id="ARBA00004604"/>
    </source>
</evidence>
<feature type="compositionally biased region" description="Basic and acidic residues" evidence="8">
    <location>
        <begin position="570"/>
        <end position="584"/>
    </location>
</feature>
<comment type="similarity">
    <text evidence="6 7">Belongs to the MPP10 family.</text>
</comment>
<evidence type="ECO:0000256" key="7">
    <source>
        <dbReference type="PIRNR" id="PIRNR017300"/>
    </source>
</evidence>
<reference evidence="10" key="3">
    <citation type="journal article" date="2014" name="Nature">
        <title>Elephant shark genome provides unique insights into gnathostome evolution.</title>
        <authorList>
            <consortium name="International Elephant Shark Genome Sequencing Consortium"/>
            <person name="Venkatesh B."/>
            <person name="Lee A.P."/>
            <person name="Ravi V."/>
            <person name="Maurya A.K."/>
            <person name="Lian M.M."/>
            <person name="Swann J.B."/>
            <person name="Ohta Y."/>
            <person name="Flajnik M.F."/>
            <person name="Sutoh Y."/>
            <person name="Kasahara M."/>
            <person name="Hoon S."/>
            <person name="Gangu V."/>
            <person name="Roy S.W."/>
            <person name="Irimia M."/>
            <person name="Korzh V."/>
            <person name="Kondrychyn I."/>
            <person name="Lim Z.W."/>
            <person name="Tay B.H."/>
            <person name="Tohari S."/>
            <person name="Kong K.W."/>
            <person name="Ho S."/>
            <person name="Lorente-Galdos B."/>
            <person name="Quilez J."/>
            <person name="Marques-Bonet T."/>
            <person name="Raney B.J."/>
            <person name="Ingham P.W."/>
            <person name="Tay A."/>
            <person name="Hillier L.W."/>
            <person name="Minx P."/>
            <person name="Boehm T."/>
            <person name="Wilson R.K."/>
            <person name="Brenner S."/>
            <person name="Warren W.C."/>
        </authorList>
    </citation>
    <scope>NUCLEOTIDE SEQUENCE [LARGE SCALE GENOMIC DNA]</scope>
</reference>
<feature type="compositionally biased region" description="Basic and acidic residues" evidence="8">
    <location>
        <begin position="534"/>
        <end position="557"/>
    </location>
</feature>
<feature type="region of interest" description="Disordered" evidence="8">
    <location>
        <begin position="198"/>
        <end position="347"/>
    </location>
</feature>
<feature type="compositionally biased region" description="Acidic residues" evidence="8">
    <location>
        <begin position="276"/>
        <end position="298"/>
    </location>
</feature>
<dbReference type="GO" id="GO:0005732">
    <property type="term" value="C:sno(s)RNA-containing ribonucleoprotein complex"/>
    <property type="evidence" value="ECO:0007669"/>
    <property type="project" value="UniProtKB-UniRule"/>
</dbReference>
<evidence type="ECO:0000256" key="5">
    <source>
        <dbReference type="ARBA" id="ARBA00023274"/>
    </source>
</evidence>
<feature type="compositionally biased region" description="Basic and acidic residues" evidence="8">
    <location>
        <begin position="198"/>
        <end position="209"/>
    </location>
</feature>
<dbReference type="GO" id="GO:0034457">
    <property type="term" value="C:Mpp10 complex"/>
    <property type="evidence" value="ECO:0007669"/>
    <property type="project" value="UniProtKB-UniRule"/>
</dbReference>
<feature type="compositionally biased region" description="Basic residues" evidence="8">
    <location>
        <begin position="643"/>
        <end position="652"/>
    </location>
</feature>
<keyword evidence="4 7" id="KW-0539">Nucleus</keyword>
<feature type="compositionally biased region" description="Acidic residues" evidence="8">
    <location>
        <begin position="210"/>
        <end position="225"/>
    </location>
</feature>
<dbReference type="PANTHER" id="PTHR17039">
    <property type="entry name" value="U3 SMALL NUCLEOLAR RIBONUCLEOPROTEIN PROTEIN MPP10"/>
    <property type="match status" value="1"/>
</dbReference>
<sequence length="663" mass="75667">MVSAHSTFQNVDWKAGNEGAEGSCRISVQDGLASDFTALTKTLYDFQKAQEEAGAAGSPLKELVIEHFDEEQIWQELELQNNSVLNYFRKAVAVVGRDTTIRLISEKEKPAEEKLEPKGSVEDEGEKNEEEQLNKNENKTESGTSEEFSAEDSDLDFDIDELQKQTKVPQRKSQKNAPESAVDDTFFKLSEMEAFLEKVEKEDGKKRKDEEDEINYFEDIPSDEDEVKKSKTNSKSSRNLKYKHFFDPVEGNASMTENGGQDKENDEEEKQPGANEFEDFEDDAEEMFEDEEEAMEETEGSKEAKEALKKVTFDLSDESEGEELSAVLGGQDTQEEESKSSFEKRQAKLKEKMENLEKAALGEKPWQLMGEVTSQKRPENSLLEEHLLFDQTARKAPVITEATTLELEDLIIQRIKDQAWDDVVRKEKLKEETFEYKKRLTLDHEKSKLSLAEVYEKEYLKQTQQQTEAEENPQHVEVQKRMDSLFLKLDALSNFHFTPKPPVPEISVVSNLPSIQIEEVAPVGTSDANLLAPEEIKEKNKGGDVKGDTEKTTTDKKRERKKKKKMKSLRMKEKEKRRKLREEQNPSLSNKLSRAGAAEKLKKLTRDGKTTLLKDDGKDKALRTSQAFFSQLQDQVKMELKGAKSKNNKKKRGAELSASRLKL</sequence>
<evidence type="ECO:0000256" key="8">
    <source>
        <dbReference type="SAM" id="MobiDB-lite"/>
    </source>
</evidence>
<keyword evidence="2 7" id="KW-0690">Ribosome biogenesis</keyword>
<proteinExistence type="inferred from homology"/>
<accession>A0A4W3IC91</accession>
<feature type="compositionally biased region" description="Basic residues" evidence="8">
    <location>
        <begin position="558"/>
        <end position="569"/>
    </location>
</feature>
<feature type="compositionally biased region" description="Basic and acidic residues" evidence="8">
    <location>
        <begin position="108"/>
        <end position="121"/>
    </location>
</feature>
<reference evidence="10" key="2">
    <citation type="journal article" date="2007" name="PLoS Biol.">
        <title>Survey sequencing and comparative analysis of the elephant shark (Callorhinchus milii) genome.</title>
        <authorList>
            <person name="Venkatesh B."/>
            <person name="Kirkness E.F."/>
            <person name="Loh Y.H."/>
            <person name="Halpern A.L."/>
            <person name="Lee A.P."/>
            <person name="Johnson J."/>
            <person name="Dandona N."/>
            <person name="Viswanathan L.D."/>
            <person name="Tay A."/>
            <person name="Venter J.C."/>
            <person name="Strausberg R.L."/>
            <person name="Brenner S."/>
        </authorList>
    </citation>
    <scope>NUCLEOTIDE SEQUENCE [LARGE SCALE GENOMIC DNA]</scope>
</reference>
<dbReference type="PANTHER" id="PTHR17039:SF0">
    <property type="entry name" value="U3 SMALL NUCLEOLAR RIBONUCLEOPROTEIN PROTEIN MPP10"/>
    <property type="match status" value="1"/>
</dbReference>
<dbReference type="InterPro" id="IPR012173">
    <property type="entry name" value="Mpp10"/>
</dbReference>
<evidence type="ECO:0000256" key="3">
    <source>
        <dbReference type="ARBA" id="ARBA00022552"/>
    </source>
</evidence>
<dbReference type="Proteomes" id="UP000314986">
    <property type="component" value="Unassembled WGS sequence"/>
</dbReference>
<reference evidence="9" key="5">
    <citation type="submission" date="2025-09" db="UniProtKB">
        <authorList>
            <consortium name="Ensembl"/>
        </authorList>
    </citation>
    <scope>IDENTIFICATION</scope>
</reference>
<dbReference type="Ensembl" id="ENSCMIT00000024977.1">
    <property type="protein sequence ID" value="ENSCMIP00000024568.1"/>
    <property type="gene ID" value="ENSCMIG00000010890.1"/>
</dbReference>
<feature type="region of interest" description="Disordered" evidence="8">
    <location>
        <begin position="108"/>
        <end position="186"/>
    </location>
</feature>